<dbReference type="AlphaFoldDB" id="A0A6C1B4K3"/>
<dbReference type="InterPro" id="IPR021074">
    <property type="entry name" value="Formate_DH_dsu"/>
</dbReference>
<accession>A0A6C1B4K3</accession>
<evidence type="ECO:0000313" key="1">
    <source>
        <dbReference type="EMBL" id="QID17939.1"/>
    </source>
</evidence>
<dbReference type="RefSeq" id="WP_173765113.1">
    <property type="nucleotide sequence ID" value="NZ_CP048836.1"/>
</dbReference>
<dbReference type="Pfam" id="PF11390">
    <property type="entry name" value="FdsD"/>
    <property type="match status" value="1"/>
</dbReference>
<proteinExistence type="predicted"/>
<reference evidence="1 2" key="1">
    <citation type="submission" date="2020-02" db="EMBL/GenBank/DDBJ databases">
        <title>Nitrogenibacter mangrovi gen. nov., sp. nov. isolated from mangrove sediment, a denitrifying betaproteobacterium.</title>
        <authorList>
            <person name="Liao H."/>
            <person name="Tian Y."/>
        </authorList>
    </citation>
    <scope>NUCLEOTIDE SEQUENCE [LARGE SCALE GENOMIC DNA]</scope>
    <source>
        <strain evidence="1 2">M9-3-2</strain>
    </source>
</reference>
<gene>
    <name evidence="1" type="ORF">G3580_09975</name>
</gene>
<dbReference type="Proteomes" id="UP000501991">
    <property type="component" value="Chromosome"/>
</dbReference>
<dbReference type="KEGG" id="azq:G3580_09975"/>
<name>A0A6C1B4K3_9RHOO</name>
<protein>
    <submittedName>
        <fullName evidence="1">Formate dehydrogenase subunit delta</fullName>
    </submittedName>
</protein>
<organism evidence="1 2">
    <name type="scientific">Nitrogeniibacter mangrovi</name>
    <dbReference type="NCBI Taxonomy" id="2016596"/>
    <lineage>
        <taxon>Bacteria</taxon>
        <taxon>Pseudomonadati</taxon>
        <taxon>Pseudomonadota</taxon>
        <taxon>Betaproteobacteria</taxon>
        <taxon>Rhodocyclales</taxon>
        <taxon>Zoogloeaceae</taxon>
        <taxon>Nitrogeniibacter</taxon>
    </lineage>
</organism>
<evidence type="ECO:0000313" key="2">
    <source>
        <dbReference type="Proteomes" id="UP000501991"/>
    </source>
</evidence>
<dbReference type="EMBL" id="CP048836">
    <property type="protein sequence ID" value="QID17939.1"/>
    <property type="molecule type" value="Genomic_DNA"/>
</dbReference>
<sequence length="80" mass="8689">MDIQHLVKMANQIGQFFASYPDHDEARRSIGEHLKKFWAPAMRKALAEHLASTGEQSGLEPLVAEAVRASISDQIGAGAS</sequence>
<keyword evidence="2" id="KW-1185">Reference proteome</keyword>